<dbReference type="EMBL" id="JADFTT010000440">
    <property type="protein sequence ID" value="KAG5761591.1"/>
    <property type="molecule type" value="Genomic_DNA"/>
</dbReference>
<comment type="caution">
    <text evidence="2">The sequence shown here is derived from an EMBL/GenBank/DDBJ whole genome shotgun (WGS) entry which is preliminary data.</text>
</comment>
<protein>
    <recommendedName>
        <fullName evidence="1">DUF7587 domain-containing protein</fullName>
    </recommendedName>
</protein>
<evidence type="ECO:0000313" key="2">
    <source>
        <dbReference type="EMBL" id="KAG5761591.1"/>
    </source>
</evidence>
<gene>
    <name evidence="2" type="ORF">H9Q72_010310</name>
</gene>
<organism evidence="2 3">
    <name type="scientific">Fusarium xylarioides</name>
    <dbReference type="NCBI Taxonomy" id="221167"/>
    <lineage>
        <taxon>Eukaryota</taxon>
        <taxon>Fungi</taxon>
        <taxon>Dikarya</taxon>
        <taxon>Ascomycota</taxon>
        <taxon>Pezizomycotina</taxon>
        <taxon>Sordariomycetes</taxon>
        <taxon>Hypocreomycetidae</taxon>
        <taxon>Hypocreales</taxon>
        <taxon>Nectriaceae</taxon>
        <taxon>Fusarium</taxon>
        <taxon>Fusarium fujikuroi species complex</taxon>
    </lineage>
</organism>
<evidence type="ECO:0000259" key="1">
    <source>
        <dbReference type="Pfam" id="PF24494"/>
    </source>
</evidence>
<evidence type="ECO:0000313" key="3">
    <source>
        <dbReference type="Proteomes" id="UP000750502"/>
    </source>
</evidence>
<dbReference type="AlphaFoldDB" id="A0A9P7HJ27"/>
<accession>A0A9P7HJ27</accession>
<reference evidence="2" key="1">
    <citation type="journal article" date="2020" name="bioRxiv">
        <title>Historical genomics reveals the evolutionary mechanisms behind multiple outbreaks of the host-specific coffee wilt pathogen Fusarium xylarioides.</title>
        <authorList>
            <person name="Peck D."/>
            <person name="Nowell R.W."/>
            <person name="Flood J."/>
            <person name="Ryan M.J."/>
            <person name="Barraclough T.G."/>
        </authorList>
    </citation>
    <scope>NUCLEOTIDE SEQUENCE</scope>
    <source>
        <strain evidence="2">IMI 127659i</strain>
    </source>
</reference>
<feature type="domain" description="DUF7587" evidence="1">
    <location>
        <begin position="242"/>
        <end position="369"/>
    </location>
</feature>
<dbReference type="Pfam" id="PF24494">
    <property type="entry name" value="DUF7587"/>
    <property type="match status" value="1"/>
</dbReference>
<dbReference type="Proteomes" id="UP000750502">
    <property type="component" value="Unassembled WGS sequence"/>
</dbReference>
<keyword evidence="3" id="KW-1185">Reference proteome</keyword>
<proteinExistence type="predicted"/>
<name>A0A9P7HJ27_9HYPO</name>
<dbReference type="InterPro" id="IPR056009">
    <property type="entry name" value="DUF7587"/>
</dbReference>
<dbReference type="OrthoDB" id="4152607at2759"/>
<reference evidence="2" key="2">
    <citation type="submission" date="2020-10" db="EMBL/GenBank/DDBJ databases">
        <authorList>
            <person name="Peck L.D."/>
            <person name="Nowell R.W."/>
            <person name="Flood J."/>
            <person name="Ryan M.J."/>
            <person name="Barraclough T.G."/>
        </authorList>
    </citation>
    <scope>NUCLEOTIDE SEQUENCE</scope>
    <source>
        <strain evidence="2">IMI 127659i</strain>
    </source>
</reference>
<sequence>MGTKSEDPINIRMGTIYFTVHSGVSDYDAALPTSVKEALNDSFKSQTTAMLDGRTSLYQPNEPRIFKLRADSNLASETAPDETSGYVQYILSEKGTREKHVNVLLDYFAARTEDIVRENIDNYDIRSRHRIVEECYNQAVQPSGKLNADIFFTHAASIDPHWHRRMIVSEESWSFDHLCDTLDATLGPQLSSEFGEVLKQTFRTDWISFWVKELSDCLLGSTLFNPGKPKFPGTLKLPFEHVPRYLFRVFDAQSTGENLSTLFESTMCAYSISERRTDILSLDVEEASEMLHYHLTKQCFRSNHYTADHQDNLVSWSSSFITAIQYATWRSRVSRTPTSHINICVVDTRNFPQGQFARDTWLLKAYARRTSNPLYADFFQRRLANTDYDIGEYFSQGIIDHGQRSSVFSLQDLVSGGLYFLYPEFAYPYGRAEWTNRVRDLRCEWREEAEHENGDIEYAVRVAEGPLKQFAKWDMTLLLLSFRHRRSIPQVCLELIELMRGIEPAEVCRYDALRRWLEVAICKLSNGLAAECDEMELDSDAKMMYMLEAMFSDD</sequence>